<evidence type="ECO:0000313" key="3">
    <source>
        <dbReference type="RefSeq" id="XP_017890716.2"/>
    </source>
</evidence>
<evidence type="ECO:0000313" key="2">
    <source>
        <dbReference type="Proteomes" id="UP000694925"/>
    </source>
</evidence>
<feature type="transmembrane region" description="Helical" evidence="1">
    <location>
        <begin position="68"/>
        <end position="85"/>
    </location>
</feature>
<feature type="transmembrane region" description="Helical" evidence="1">
    <location>
        <begin position="126"/>
        <end position="143"/>
    </location>
</feature>
<feature type="non-terminal residue" evidence="3">
    <location>
        <position position="1"/>
    </location>
</feature>
<keyword evidence="1" id="KW-0472">Membrane</keyword>
<organism evidence="2 3">
    <name type="scientific">Ceratina calcarata</name>
    <dbReference type="NCBI Taxonomy" id="156304"/>
    <lineage>
        <taxon>Eukaryota</taxon>
        <taxon>Metazoa</taxon>
        <taxon>Ecdysozoa</taxon>
        <taxon>Arthropoda</taxon>
        <taxon>Hexapoda</taxon>
        <taxon>Insecta</taxon>
        <taxon>Pterygota</taxon>
        <taxon>Neoptera</taxon>
        <taxon>Endopterygota</taxon>
        <taxon>Hymenoptera</taxon>
        <taxon>Apocrita</taxon>
        <taxon>Aculeata</taxon>
        <taxon>Apoidea</taxon>
        <taxon>Anthophila</taxon>
        <taxon>Apidae</taxon>
        <taxon>Ceratina</taxon>
        <taxon>Zadontomerus</taxon>
    </lineage>
</organism>
<protein>
    <submittedName>
        <fullName evidence="3">Uncharacterized protein LOC108631375</fullName>
    </submittedName>
</protein>
<reference evidence="3" key="1">
    <citation type="submission" date="2025-08" db="UniProtKB">
        <authorList>
            <consortium name="RefSeq"/>
        </authorList>
    </citation>
    <scope>IDENTIFICATION</scope>
    <source>
        <tissue evidence="3">Whole body</tissue>
    </source>
</reference>
<dbReference type="AlphaFoldDB" id="A0AAJ7JEB9"/>
<keyword evidence="1" id="KW-0812">Transmembrane</keyword>
<dbReference type="Proteomes" id="UP000694925">
    <property type="component" value="Unplaced"/>
</dbReference>
<dbReference type="GeneID" id="108631375"/>
<accession>A0AAJ7JEB9</accession>
<keyword evidence="1" id="KW-1133">Transmembrane helix</keyword>
<gene>
    <name evidence="3" type="primary">LOC108631375</name>
</gene>
<evidence type="ECO:0000256" key="1">
    <source>
        <dbReference type="SAM" id="Phobius"/>
    </source>
</evidence>
<dbReference type="KEGG" id="ccal:108631375"/>
<keyword evidence="2" id="KW-1185">Reference proteome</keyword>
<proteinExistence type="predicted"/>
<feature type="transmembrane region" description="Helical" evidence="1">
    <location>
        <begin position="37"/>
        <end position="56"/>
    </location>
</feature>
<sequence length="157" mass="18356">LSCAQDNVVKVKDVLLLNERVFSMIDVWPLKKSQKRFLMYASYLTIHMVIMYMNLFDEFGNLEAMVDNIIDSTIATATYVILFIIRFSKQMKRAIVTVKQEIAESEFNDEEEQRLYFKYHRISDRFGRYAVSTTATIAVLWYLKPGLQLLKPSSGIY</sequence>
<name>A0AAJ7JEB9_9HYME</name>
<dbReference type="RefSeq" id="XP_017890716.2">
    <property type="nucleotide sequence ID" value="XM_018035227.2"/>
</dbReference>